<organism evidence="4 6">
    <name type="scientific">Actinobacillus seminis</name>
    <dbReference type="NCBI Taxonomy" id="722"/>
    <lineage>
        <taxon>Bacteria</taxon>
        <taxon>Pseudomonadati</taxon>
        <taxon>Pseudomonadota</taxon>
        <taxon>Gammaproteobacteria</taxon>
        <taxon>Pasteurellales</taxon>
        <taxon>Pasteurellaceae</taxon>
        <taxon>Actinobacillus</taxon>
    </lineage>
</organism>
<feature type="domain" description="BON" evidence="2">
    <location>
        <begin position="52"/>
        <end position="121"/>
    </location>
</feature>
<evidence type="ECO:0000259" key="2">
    <source>
        <dbReference type="PROSITE" id="PS50914"/>
    </source>
</evidence>
<dbReference type="PROSITE" id="PS50914">
    <property type="entry name" value="BON"/>
    <property type="match status" value="2"/>
</dbReference>
<dbReference type="NCBIfam" id="NF008247">
    <property type="entry name" value="PRK11023.1"/>
    <property type="match status" value="1"/>
</dbReference>
<accession>A0A263HFL5</accession>
<dbReference type="PANTHER" id="PTHR34606">
    <property type="entry name" value="BON DOMAIN-CONTAINING PROTEIN"/>
    <property type="match status" value="1"/>
</dbReference>
<dbReference type="InterPro" id="IPR051686">
    <property type="entry name" value="Lipoprotein_DolP"/>
</dbReference>
<protein>
    <submittedName>
        <fullName evidence="3">Osmotically-inducible protein OsmY</fullName>
    </submittedName>
    <submittedName>
        <fullName evidence="4">Outer membrane lipoprotein</fullName>
    </submittedName>
</protein>
<proteinExistence type="predicted"/>
<dbReference type="InterPro" id="IPR014004">
    <property type="entry name" value="Transpt-assoc_nodulatn_dom_bac"/>
</dbReference>
<dbReference type="Gene3D" id="3.30.1340.30">
    <property type="match status" value="1"/>
</dbReference>
<keyword evidence="4" id="KW-0449">Lipoprotein</keyword>
<dbReference type="EMBL" id="UFSB01000001">
    <property type="protein sequence ID" value="SUU34819.1"/>
    <property type="molecule type" value="Genomic_DNA"/>
</dbReference>
<evidence type="ECO:0000313" key="3">
    <source>
        <dbReference type="EMBL" id="OZN25758.1"/>
    </source>
</evidence>
<dbReference type="RefSeq" id="WP_094945389.1">
    <property type="nucleotide sequence ID" value="NZ_JBMHIA010000013.1"/>
</dbReference>
<dbReference type="FunCoup" id="A0A263HFL5">
    <property type="interactions" value="47"/>
</dbReference>
<gene>
    <name evidence="4" type="primary">osmY</name>
    <name evidence="3" type="ORF">CFY87_00660</name>
    <name evidence="4" type="ORF">NCTC10851_00581</name>
</gene>
<sequence>MNLTQLKKLSMIIGGAILLQGCVTATVAGITSIGAVAAKVATDPRTIGTQVDDETLEEKVLSAIRSDEQIKSEARINVVSYSGRVLLIGQVPNGNLKEIATSLAKGVEGVNVVYNEIRITQPLTIAQISKDSWITTQIKSKMLVDSAVKATDVKVITEDGEVFLMGNLTQNQGNAAAEIARNVAGVKKVVKVFNYLN</sequence>
<keyword evidence="1" id="KW-0732">Signal</keyword>
<feature type="domain" description="BON" evidence="2">
    <location>
        <begin position="130"/>
        <end position="197"/>
    </location>
</feature>
<evidence type="ECO:0000256" key="1">
    <source>
        <dbReference type="ARBA" id="ARBA00022729"/>
    </source>
</evidence>
<dbReference type="SMART" id="SM00749">
    <property type="entry name" value="BON"/>
    <property type="match status" value="2"/>
</dbReference>
<dbReference type="PANTHER" id="PTHR34606:SF4">
    <property type="entry name" value="OUTER MEMBRANE LIPOPROTEIN DOLP"/>
    <property type="match status" value="1"/>
</dbReference>
<dbReference type="InterPro" id="IPR007055">
    <property type="entry name" value="BON_dom"/>
</dbReference>
<dbReference type="Pfam" id="PF04972">
    <property type="entry name" value="BON"/>
    <property type="match status" value="2"/>
</dbReference>
<dbReference type="EMBL" id="NLFK01000001">
    <property type="protein sequence ID" value="OZN25758.1"/>
    <property type="molecule type" value="Genomic_DNA"/>
</dbReference>
<dbReference type="InParanoid" id="A0A263HFL5"/>
<evidence type="ECO:0000313" key="5">
    <source>
        <dbReference type="Proteomes" id="UP000215738"/>
    </source>
</evidence>
<dbReference type="PROSITE" id="PS51257">
    <property type="entry name" value="PROKAR_LIPOPROTEIN"/>
    <property type="match status" value="1"/>
</dbReference>
<dbReference type="Proteomes" id="UP000254507">
    <property type="component" value="Unassembled WGS sequence"/>
</dbReference>
<reference evidence="3 5" key="1">
    <citation type="submission" date="2017-07" db="EMBL/GenBank/DDBJ databases">
        <title>Virulence factors identified in Actinobacillus seminis.</title>
        <authorList>
            <person name="Negrete-Abascal E."/>
            <person name="Vaca-Pacheco S."/>
            <person name="Montes-Garcia F."/>
            <person name="Leyto-Gil A.M."/>
            <person name="Fragoso-Garcia E."/>
            <person name="Carvente-Garcia R."/>
            <person name="Perez-Agueros S."/>
            <person name="Castelan-Sanchez H.G."/>
            <person name="Garcia-Molina A."/>
            <person name="Villamar T.E."/>
            <person name="Vazquez-Cruz C."/>
        </authorList>
    </citation>
    <scope>NUCLEOTIDE SEQUENCE [LARGE SCALE GENOMIC DNA]</scope>
    <source>
        <strain evidence="3 5">ATCC 15768</strain>
    </source>
</reference>
<dbReference type="AlphaFoldDB" id="A0A263HFL5"/>
<dbReference type="OrthoDB" id="9783990at2"/>
<name>A0A263HFL5_9PAST</name>
<evidence type="ECO:0000313" key="6">
    <source>
        <dbReference type="Proteomes" id="UP000254507"/>
    </source>
</evidence>
<evidence type="ECO:0000313" key="4">
    <source>
        <dbReference type="EMBL" id="SUU34819.1"/>
    </source>
</evidence>
<reference evidence="4 6" key="2">
    <citation type="submission" date="2018-06" db="EMBL/GenBank/DDBJ databases">
        <authorList>
            <consortium name="Pathogen Informatics"/>
            <person name="Doyle S."/>
        </authorList>
    </citation>
    <scope>NUCLEOTIDE SEQUENCE [LARGE SCALE GENOMIC DNA]</scope>
    <source>
        <strain evidence="4 6">NCTC10851</strain>
    </source>
</reference>
<dbReference type="Proteomes" id="UP000215738">
    <property type="component" value="Unassembled WGS sequence"/>
</dbReference>
<keyword evidence="5" id="KW-1185">Reference proteome</keyword>